<dbReference type="InterPro" id="IPR016040">
    <property type="entry name" value="NAD(P)-bd_dom"/>
</dbReference>
<protein>
    <submittedName>
        <fullName evidence="2">NAD(P)H-binding protein</fullName>
    </submittedName>
</protein>
<keyword evidence="3" id="KW-1185">Reference proteome</keyword>
<evidence type="ECO:0000259" key="1">
    <source>
        <dbReference type="Pfam" id="PF13460"/>
    </source>
</evidence>
<feature type="domain" description="NAD(P)-binding" evidence="1">
    <location>
        <begin position="6"/>
        <end position="179"/>
    </location>
</feature>
<dbReference type="InterPro" id="IPR051604">
    <property type="entry name" value="Ergot_Alk_Oxidoreductase"/>
</dbReference>
<name>A0ABS7FYQ6_9ACTN</name>
<gene>
    <name evidence="2" type="ORF">K1Y72_19450</name>
</gene>
<reference evidence="2 3" key="1">
    <citation type="submission" date="2021-07" db="EMBL/GenBank/DDBJ databases">
        <title>Actinomadura sp. PM05-2 isolated from lichen.</title>
        <authorList>
            <person name="Somphong A."/>
            <person name="Phongsopitanun W."/>
            <person name="Tanasupawat S."/>
            <person name="Peongsungnone V."/>
        </authorList>
    </citation>
    <scope>NUCLEOTIDE SEQUENCE [LARGE SCALE GENOMIC DNA]</scope>
    <source>
        <strain evidence="2 3">PM05-2</strain>
    </source>
</reference>
<dbReference type="RefSeq" id="WP_220167806.1">
    <property type="nucleotide sequence ID" value="NZ_JAIBOA010000012.1"/>
</dbReference>
<evidence type="ECO:0000313" key="2">
    <source>
        <dbReference type="EMBL" id="MBW8484568.1"/>
    </source>
</evidence>
<comment type="caution">
    <text evidence="2">The sequence shown here is derived from an EMBL/GenBank/DDBJ whole genome shotgun (WGS) entry which is preliminary data.</text>
</comment>
<dbReference type="SUPFAM" id="SSF51735">
    <property type="entry name" value="NAD(P)-binding Rossmann-fold domains"/>
    <property type="match status" value="1"/>
</dbReference>
<dbReference type="PANTHER" id="PTHR43162:SF1">
    <property type="entry name" value="PRESTALK A DIFFERENTIATION PROTEIN A"/>
    <property type="match status" value="1"/>
</dbReference>
<organism evidence="2 3">
    <name type="scientific">Actinomadura parmotrematis</name>
    <dbReference type="NCBI Taxonomy" id="2864039"/>
    <lineage>
        <taxon>Bacteria</taxon>
        <taxon>Bacillati</taxon>
        <taxon>Actinomycetota</taxon>
        <taxon>Actinomycetes</taxon>
        <taxon>Streptosporangiales</taxon>
        <taxon>Thermomonosporaceae</taxon>
        <taxon>Actinomadura</taxon>
    </lineage>
</organism>
<proteinExistence type="predicted"/>
<dbReference type="EMBL" id="JAIBOA010000012">
    <property type="protein sequence ID" value="MBW8484568.1"/>
    <property type="molecule type" value="Genomic_DNA"/>
</dbReference>
<sequence>MIVVTGATGNVGRRLVRALADGGEKVTAVSRGAAELPDGVRHVRADLGDAASLKGALDGADALFLLIAGEQLVSGEAPERLLEVAEGAGVRRVVLLSSQATVTRPGLVSHARLRAFEDAVRSANAEATVLRPGGFASNSFAWAESVRTRRRVEAPFGGVALPLVDPHDIADVAAAVLREDGHAGRAYTLTGPAAVTPREQVAAIAAAIGEPVAFAELTRAEARERMVAFMPAPVADGTLAIIGEPTAEERAVSPDVARVLGRPAAPFADWAARNAAAFA</sequence>
<dbReference type="Proteomes" id="UP000774570">
    <property type="component" value="Unassembled WGS sequence"/>
</dbReference>
<dbReference type="Pfam" id="PF13460">
    <property type="entry name" value="NAD_binding_10"/>
    <property type="match status" value="1"/>
</dbReference>
<accession>A0ABS7FYQ6</accession>
<dbReference type="Gene3D" id="3.40.50.720">
    <property type="entry name" value="NAD(P)-binding Rossmann-like Domain"/>
    <property type="match status" value="1"/>
</dbReference>
<dbReference type="InterPro" id="IPR036291">
    <property type="entry name" value="NAD(P)-bd_dom_sf"/>
</dbReference>
<dbReference type="PANTHER" id="PTHR43162">
    <property type="match status" value="1"/>
</dbReference>
<evidence type="ECO:0000313" key="3">
    <source>
        <dbReference type="Proteomes" id="UP000774570"/>
    </source>
</evidence>